<reference evidence="8" key="1">
    <citation type="submission" date="2014-07" db="EMBL/GenBank/DDBJ databases">
        <authorList>
            <person name="Monot Marc"/>
        </authorList>
    </citation>
    <scope>NUCLEOTIDE SEQUENCE</scope>
    <source>
        <strain evidence="8">7032989</strain>
    </source>
</reference>
<keyword evidence="3 6" id="KW-0812">Transmembrane</keyword>
<dbReference type="CDD" id="cd16380">
    <property type="entry name" value="YitT_C"/>
    <property type="match status" value="1"/>
</dbReference>
<sequence length="264" mass="28706">MAISLNLFFNPHAIAAGGITGLGVVLNSLFGVELWIVNLLLNVPLFIFAYKILSKKDCFKTVLGIIFLTIALKLTANMATLDITNDMYLAIISGSILMGVGQGLIFRINGSTGGTDLMALLLNKYFPTFSIPVLMGIVDCVVVVLSGIVNRQVEIALYSTVALYILVKVSDLLIEGFNYSKSFTIISDLSKDISKKIMEDLDRGATILKGEGAYTGENKNVLLVVVEKKEVVELKKLVKNVDPNAFIIITDIHEALGNGFKKIE</sequence>
<proteinExistence type="predicted"/>
<evidence type="ECO:0000259" key="7">
    <source>
        <dbReference type="Pfam" id="PF10035"/>
    </source>
</evidence>
<keyword evidence="5 6" id="KW-0472">Membrane</keyword>
<comment type="subcellular location">
    <subcellularLocation>
        <location evidence="1">Cell membrane</location>
        <topology evidence="1">Multi-pass membrane protein</topology>
    </subcellularLocation>
</comment>
<evidence type="ECO:0000313" key="8">
    <source>
        <dbReference type="EMBL" id="CDT41192.1"/>
    </source>
</evidence>
<feature type="transmembrane region" description="Helical" evidence="6">
    <location>
        <begin position="32"/>
        <end position="50"/>
    </location>
</feature>
<dbReference type="Pfam" id="PF10035">
    <property type="entry name" value="DUF2179"/>
    <property type="match status" value="1"/>
</dbReference>
<evidence type="ECO:0000256" key="2">
    <source>
        <dbReference type="ARBA" id="ARBA00022475"/>
    </source>
</evidence>
<dbReference type="PANTHER" id="PTHR33545:SF5">
    <property type="entry name" value="UPF0750 MEMBRANE PROTEIN YITT"/>
    <property type="match status" value="1"/>
</dbReference>
<dbReference type="PIRSF" id="PIRSF006483">
    <property type="entry name" value="Membrane_protein_YitT"/>
    <property type="match status" value="1"/>
</dbReference>
<keyword evidence="4 6" id="KW-1133">Transmembrane helix</keyword>
<accession>A0A069AV39</accession>
<name>A0A069AV39_CLODI</name>
<organism evidence="8">
    <name type="scientific">Clostridioides difficile</name>
    <name type="common">Peptoclostridium difficile</name>
    <dbReference type="NCBI Taxonomy" id="1496"/>
    <lineage>
        <taxon>Bacteria</taxon>
        <taxon>Bacillati</taxon>
        <taxon>Bacillota</taxon>
        <taxon>Clostridia</taxon>
        <taxon>Peptostreptococcales</taxon>
        <taxon>Peptostreptococcaceae</taxon>
        <taxon>Clostridioides</taxon>
    </lineage>
</organism>
<evidence type="ECO:0000256" key="5">
    <source>
        <dbReference type="ARBA" id="ARBA00023136"/>
    </source>
</evidence>
<feature type="transmembrane region" description="Helical" evidence="6">
    <location>
        <begin position="129"/>
        <end position="149"/>
    </location>
</feature>
<protein>
    <submittedName>
        <fullName evidence="8">Putative membrane protein</fullName>
    </submittedName>
</protein>
<dbReference type="InterPro" id="IPR003740">
    <property type="entry name" value="YitT"/>
</dbReference>
<dbReference type="EMBL" id="LK933149">
    <property type="protein sequence ID" value="CDT41192.1"/>
    <property type="molecule type" value="Genomic_DNA"/>
</dbReference>
<dbReference type="GO" id="GO:0005886">
    <property type="term" value="C:plasma membrane"/>
    <property type="evidence" value="ECO:0007669"/>
    <property type="project" value="UniProtKB-SubCell"/>
</dbReference>
<dbReference type="InterPro" id="IPR051461">
    <property type="entry name" value="UPF0750_membrane"/>
</dbReference>
<keyword evidence="2" id="KW-1003">Cell membrane</keyword>
<dbReference type="InterPro" id="IPR015867">
    <property type="entry name" value="N-reg_PII/ATP_PRibTrfase_C"/>
</dbReference>
<dbReference type="AlphaFoldDB" id="A0A069AV39"/>
<evidence type="ECO:0000256" key="3">
    <source>
        <dbReference type="ARBA" id="ARBA00022692"/>
    </source>
</evidence>
<feature type="domain" description="DUF2179" evidence="7">
    <location>
        <begin position="203"/>
        <end position="257"/>
    </location>
</feature>
<evidence type="ECO:0000256" key="4">
    <source>
        <dbReference type="ARBA" id="ARBA00022989"/>
    </source>
</evidence>
<dbReference type="PANTHER" id="PTHR33545">
    <property type="entry name" value="UPF0750 MEMBRANE PROTEIN YITT-RELATED"/>
    <property type="match status" value="1"/>
</dbReference>
<dbReference type="Gene3D" id="3.30.70.120">
    <property type="match status" value="1"/>
</dbReference>
<evidence type="ECO:0000256" key="1">
    <source>
        <dbReference type="ARBA" id="ARBA00004651"/>
    </source>
</evidence>
<feature type="transmembrane region" description="Helical" evidence="6">
    <location>
        <begin position="87"/>
        <end position="108"/>
    </location>
</feature>
<feature type="transmembrane region" description="Helical" evidence="6">
    <location>
        <begin position="155"/>
        <end position="174"/>
    </location>
</feature>
<dbReference type="Pfam" id="PF02588">
    <property type="entry name" value="YitT_membrane"/>
    <property type="match status" value="1"/>
</dbReference>
<feature type="transmembrane region" description="Helical" evidence="6">
    <location>
        <begin position="7"/>
        <end position="26"/>
    </location>
</feature>
<dbReference type="InterPro" id="IPR019264">
    <property type="entry name" value="DUF2179"/>
</dbReference>
<evidence type="ECO:0000256" key="6">
    <source>
        <dbReference type="SAM" id="Phobius"/>
    </source>
</evidence>
<gene>
    <name evidence="8" type="ORF">BN1095_470014</name>
</gene>